<evidence type="ECO:0000313" key="6">
    <source>
        <dbReference type="JaponicusDB" id="SJAG_00497"/>
    </source>
</evidence>
<protein>
    <recommendedName>
        <fullName evidence="4">Large ribosomal subunit protein bL34m</fullName>
    </recommendedName>
</protein>
<dbReference type="OrthoDB" id="1290869at2759"/>
<dbReference type="VEuPathDB" id="FungiDB:SJAG_00497"/>
<evidence type="ECO:0000256" key="3">
    <source>
        <dbReference type="ARBA" id="ARBA00023274"/>
    </source>
</evidence>
<dbReference type="Proteomes" id="UP000001744">
    <property type="component" value="Unassembled WGS sequence"/>
</dbReference>
<dbReference type="AlphaFoldDB" id="B6JVS9"/>
<proteinExistence type="inferred from homology"/>
<dbReference type="RefSeq" id="XP_002171773.1">
    <property type="nucleotide sequence ID" value="XM_002171737.1"/>
</dbReference>
<dbReference type="Gene3D" id="1.10.287.3980">
    <property type="match status" value="1"/>
</dbReference>
<dbReference type="EMBL" id="KE651166">
    <property type="protein sequence ID" value="EEB05480.1"/>
    <property type="molecule type" value="Genomic_DNA"/>
</dbReference>
<dbReference type="FunFam" id="1.10.287.3980:FF:000001">
    <property type="entry name" value="Mitochondrial ribosomal protein L34"/>
    <property type="match status" value="1"/>
</dbReference>
<dbReference type="eggNOG" id="KOG4612">
    <property type="taxonomic scope" value="Eukaryota"/>
</dbReference>
<dbReference type="PANTHER" id="PTHR14503">
    <property type="entry name" value="MITOCHONDRIAL RIBOSOMAL PROTEIN 34 FAMILY MEMBER"/>
    <property type="match status" value="1"/>
</dbReference>
<dbReference type="STRING" id="402676.B6JVS9"/>
<dbReference type="GeneID" id="7047992"/>
<dbReference type="GO" id="GO:0005840">
    <property type="term" value="C:ribosome"/>
    <property type="evidence" value="ECO:0007669"/>
    <property type="project" value="UniProtKB-KW"/>
</dbReference>
<dbReference type="InterPro" id="IPR000271">
    <property type="entry name" value="Ribosomal_bL34"/>
</dbReference>
<dbReference type="NCBIfam" id="TIGR01030">
    <property type="entry name" value="rpmH_bact"/>
    <property type="match status" value="1"/>
</dbReference>
<evidence type="ECO:0000256" key="1">
    <source>
        <dbReference type="ARBA" id="ARBA00010111"/>
    </source>
</evidence>
<dbReference type="GO" id="GO:0006412">
    <property type="term" value="P:translation"/>
    <property type="evidence" value="ECO:0007669"/>
    <property type="project" value="InterPro"/>
</dbReference>
<dbReference type="PANTHER" id="PTHR14503:SF4">
    <property type="entry name" value="LARGE RIBOSOMAL SUBUNIT PROTEIN BL34M"/>
    <property type="match status" value="1"/>
</dbReference>
<keyword evidence="3" id="KW-0687">Ribonucleoprotein</keyword>
<keyword evidence="7" id="KW-1185">Reference proteome</keyword>
<name>B6JVS9_SCHJY</name>
<dbReference type="GO" id="GO:1990904">
    <property type="term" value="C:ribonucleoprotein complex"/>
    <property type="evidence" value="ECO:0007669"/>
    <property type="project" value="UniProtKB-KW"/>
</dbReference>
<evidence type="ECO:0000256" key="2">
    <source>
        <dbReference type="ARBA" id="ARBA00022980"/>
    </source>
</evidence>
<accession>B6JVS9</accession>
<organism evidence="5 7">
    <name type="scientific">Schizosaccharomyces japonicus (strain yFS275 / FY16936)</name>
    <name type="common">Fission yeast</name>
    <dbReference type="NCBI Taxonomy" id="402676"/>
    <lineage>
        <taxon>Eukaryota</taxon>
        <taxon>Fungi</taxon>
        <taxon>Dikarya</taxon>
        <taxon>Ascomycota</taxon>
        <taxon>Taphrinomycotina</taxon>
        <taxon>Schizosaccharomycetes</taxon>
        <taxon>Schizosaccharomycetales</taxon>
        <taxon>Schizosaccharomycetaceae</taxon>
        <taxon>Schizosaccharomyces</taxon>
    </lineage>
</organism>
<gene>
    <name evidence="6" type="primary">mrx14</name>
    <name evidence="5" type="ORF">SJAG_00497</name>
</gene>
<comment type="similarity">
    <text evidence="1">Belongs to the bacterial ribosomal protein bL34 family.</text>
</comment>
<keyword evidence="2 5" id="KW-0689">Ribosomal protein</keyword>
<evidence type="ECO:0000256" key="4">
    <source>
        <dbReference type="ARBA" id="ARBA00035274"/>
    </source>
</evidence>
<evidence type="ECO:0000313" key="7">
    <source>
        <dbReference type="Proteomes" id="UP000001744"/>
    </source>
</evidence>
<dbReference type="JaponicusDB" id="SJAG_00497">
    <property type="gene designation" value="mrx14"/>
</dbReference>
<evidence type="ECO:0000313" key="5">
    <source>
        <dbReference type="EMBL" id="EEB05480.1"/>
    </source>
</evidence>
<sequence length="100" mass="11818">MNVLQSSFRLIGLSNIQKCVSGKMISSFFSKASPFSQTQQTPSVSPFGWSQQRWKSYGMEYQPSNIRRKRKHGFLSRIRTHLGRRILNRRKRKGRRYLSH</sequence>
<dbReference type="HOGENOM" id="CLU_129938_0_1_1"/>
<dbReference type="HAMAP" id="MF_00391">
    <property type="entry name" value="Ribosomal_bL34"/>
    <property type="match status" value="1"/>
</dbReference>
<dbReference type="GO" id="GO:0003735">
    <property type="term" value="F:structural constituent of ribosome"/>
    <property type="evidence" value="ECO:0007669"/>
    <property type="project" value="InterPro"/>
</dbReference>
<dbReference type="Pfam" id="PF00468">
    <property type="entry name" value="Ribosomal_L34"/>
    <property type="match status" value="1"/>
</dbReference>
<reference evidence="5 7" key="1">
    <citation type="journal article" date="2011" name="Science">
        <title>Comparative functional genomics of the fission yeasts.</title>
        <authorList>
            <person name="Rhind N."/>
            <person name="Chen Z."/>
            <person name="Yassour M."/>
            <person name="Thompson D.A."/>
            <person name="Haas B.J."/>
            <person name="Habib N."/>
            <person name="Wapinski I."/>
            <person name="Roy S."/>
            <person name="Lin M.F."/>
            <person name="Heiman D.I."/>
            <person name="Young S.K."/>
            <person name="Furuya K."/>
            <person name="Guo Y."/>
            <person name="Pidoux A."/>
            <person name="Chen H.M."/>
            <person name="Robbertse B."/>
            <person name="Goldberg J.M."/>
            <person name="Aoki K."/>
            <person name="Bayne E.H."/>
            <person name="Berlin A.M."/>
            <person name="Desjardins C.A."/>
            <person name="Dobbs E."/>
            <person name="Dukaj L."/>
            <person name="Fan L."/>
            <person name="FitzGerald M.G."/>
            <person name="French C."/>
            <person name="Gujja S."/>
            <person name="Hansen K."/>
            <person name="Keifenheim D."/>
            <person name="Levin J.Z."/>
            <person name="Mosher R.A."/>
            <person name="Mueller C.A."/>
            <person name="Pfiffner J."/>
            <person name="Priest M."/>
            <person name="Russ C."/>
            <person name="Smialowska A."/>
            <person name="Swoboda P."/>
            <person name="Sykes S.M."/>
            <person name="Vaughn M."/>
            <person name="Vengrova S."/>
            <person name="Yoder R."/>
            <person name="Zeng Q."/>
            <person name="Allshire R."/>
            <person name="Baulcombe D."/>
            <person name="Birren B.W."/>
            <person name="Brown W."/>
            <person name="Ekwall K."/>
            <person name="Kellis M."/>
            <person name="Leatherwood J."/>
            <person name="Levin H."/>
            <person name="Margalit H."/>
            <person name="Martienssen R."/>
            <person name="Nieduszynski C.A."/>
            <person name="Spatafora J.W."/>
            <person name="Friedman N."/>
            <person name="Dalgaard J.Z."/>
            <person name="Baumann P."/>
            <person name="Niki H."/>
            <person name="Regev A."/>
            <person name="Nusbaum C."/>
        </authorList>
    </citation>
    <scope>NUCLEOTIDE SEQUENCE [LARGE SCALE GENOMIC DNA]</scope>
    <source>
        <strain evidence="7">yFS275 / FY16936</strain>
    </source>
</reference>